<gene>
    <name evidence="2" type="primary">lptC</name>
    <name evidence="2" type="ORF">JKA74_10920</name>
</gene>
<feature type="compositionally biased region" description="Basic and acidic residues" evidence="1">
    <location>
        <begin position="208"/>
        <end position="219"/>
    </location>
</feature>
<evidence type="ECO:0000256" key="1">
    <source>
        <dbReference type="SAM" id="MobiDB-lite"/>
    </source>
</evidence>
<dbReference type="InterPro" id="IPR010664">
    <property type="entry name" value="LipoPS_assembly_LptC-rel"/>
</dbReference>
<evidence type="ECO:0000313" key="3">
    <source>
        <dbReference type="Proteomes" id="UP000611723"/>
    </source>
</evidence>
<dbReference type="Gene3D" id="2.60.450.10">
    <property type="entry name" value="Lipopolysaccharide (LPS) transport protein A like domain"/>
    <property type="match status" value="1"/>
</dbReference>
<sequence>MNKVIVLFIGFFFLAACSDDLGAKKEFEAYTGPIMEVDSATILYSDSAVLRVKINAPKQLEFENGDKEFPNTIFIEFFEPDGTLSSTLDAKTAYYTKETDIYKAEGDVEVIGYIEPQKMNSEELYWEPKKEEIYTEKFVRIETEDQISTGEGLVAKQDFSTYRILNPSGTIYLDESPSNDENSEKSAMPVRPTKDTPDKAKSKTQPVSKKELKLKDGRP</sequence>
<comment type="caution">
    <text evidence="2">The sequence shown here is derived from an EMBL/GenBank/DDBJ whole genome shotgun (WGS) entry which is preliminary data.</text>
</comment>
<dbReference type="PROSITE" id="PS51257">
    <property type="entry name" value="PROKAR_LIPOPROTEIN"/>
    <property type="match status" value="1"/>
</dbReference>
<proteinExistence type="predicted"/>
<evidence type="ECO:0000313" key="2">
    <source>
        <dbReference type="EMBL" id="MBK6265550.1"/>
    </source>
</evidence>
<accession>A0A934WZC5</accession>
<dbReference type="InterPro" id="IPR026265">
    <property type="entry name" value="LptC"/>
</dbReference>
<feature type="compositionally biased region" description="Basic and acidic residues" evidence="1">
    <location>
        <begin position="192"/>
        <end position="201"/>
    </location>
</feature>
<dbReference type="Proteomes" id="UP000611723">
    <property type="component" value="Unassembled WGS sequence"/>
</dbReference>
<dbReference type="AlphaFoldDB" id="A0A934WZC5"/>
<dbReference type="Pfam" id="PF06835">
    <property type="entry name" value="LptC"/>
    <property type="match status" value="1"/>
</dbReference>
<protein>
    <submittedName>
        <fullName evidence="2">LPS export ABC transporter periplasmic protein LptC</fullName>
    </submittedName>
</protein>
<dbReference type="NCBIfam" id="TIGR04409">
    <property type="entry name" value="LptC_YrbK"/>
    <property type="match status" value="1"/>
</dbReference>
<organism evidence="2 3">
    <name type="scientific">Marivirga aurantiaca</name>
    <dbReference type="NCBI Taxonomy" id="2802615"/>
    <lineage>
        <taxon>Bacteria</taxon>
        <taxon>Pseudomonadati</taxon>
        <taxon>Bacteroidota</taxon>
        <taxon>Cytophagia</taxon>
        <taxon>Cytophagales</taxon>
        <taxon>Marivirgaceae</taxon>
        <taxon>Marivirga</taxon>
    </lineage>
</organism>
<dbReference type="EMBL" id="JAEQBW010000004">
    <property type="protein sequence ID" value="MBK6265550.1"/>
    <property type="molecule type" value="Genomic_DNA"/>
</dbReference>
<dbReference type="RefSeq" id="WP_201431230.1">
    <property type="nucleotide sequence ID" value="NZ_JAEQBW010000004.1"/>
</dbReference>
<dbReference type="GO" id="GO:0015221">
    <property type="term" value="F:lipopolysaccharide transmembrane transporter activity"/>
    <property type="evidence" value="ECO:0007669"/>
    <property type="project" value="InterPro"/>
</dbReference>
<reference evidence="2" key="1">
    <citation type="submission" date="2021-01" db="EMBL/GenBank/DDBJ databases">
        <title>Marivirga aurantiaca sp. nov., isolated from intertidal surface sediments.</title>
        <authorList>
            <person name="Zhang M."/>
        </authorList>
    </citation>
    <scope>NUCLEOTIDE SEQUENCE</scope>
    <source>
        <strain evidence="2">S37H4</strain>
    </source>
</reference>
<feature type="region of interest" description="Disordered" evidence="1">
    <location>
        <begin position="170"/>
        <end position="219"/>
    </location>
</feature>
<name>A0A934WZC5_9BACT</name>
<dbReference type="GO" id="GO:0005886">
    <property type="term" value="C:plasma membrane"/>
    <property type="evidence" value="ECO:0007669"/>
    <property type="project" value="InterPro"/>
</dbReference>
<keyword evidence="3" id="KW-1185">Reference proteome</keyword>